<comment type="caution">
    <text evidence="1">The sequence shown here is derived from an EMBL/GenBank/DDBJ whole genome shotgun (WGS) entry which is preliminary data.</text>
</comment>
<organism evidence="1 2">
    <name type="scientific">Mycena pura</name>
    <dbReference type="NCBI Taxonomy" id="153505"/>
    <lineage>
        <taxon>Eukaryota</taxon>
        <taxon>Fungi</taxon>
        <taxon>Dikarya</taxon>
        <taxon>Basidiomycota</taxon>
        <taxon>Agaricomycotina</taxon>
        <taxon>Agaricomycetes</taxon>
        <taxon>Agaricomycetidae</taxon>
        <taxon>Agaricales</taxon>
        <taxon>Marasmiineae</taxon>
        <taxon>Mycenaceae</taxon>
        <taxon>Mycena</taxon>
    </lineage>
</organism>
<name>A0AAD6VUL2_9AGAR</name>
<dbReference type="EMBL" id="JARJCW010000009">
    <property type="protein sequence ID" value="KAJ7220614.1"/>
    <property type="molecule type" value="Genomic_DNA"/>
</dbReference>
<dbReference type="AlphaFoldDB" id="A0AAD6VUL2"/>
<evidence type="ECO:0000313" key="1">
    <source>
        <dbReference type="EMBL" id="KAJ7220614.1"/>
    </source>
</evidence>
<sequence length="327" mass="34413">MSAVQLASFPEELLERILADAVVAPPTPHPRAPWHHPQPDDTKAVRTRLAPLLVCRAFHRIALPLFYHTLVLHTPSQSHALLRTLRAQPGLARAVRTLVLVAPSPADADILHLLCRTERLLALDVTLPTASEGDTAPDAAFACALRSLRSLTDLVVRKGAGTYLSQPAARAALEALADAVSSCPSLETTTLSFPLSADPTLVPLVAALAAAPALHTLRTPLPAFWTLPLLTVSANPALAKICLGDLPASAPACKDKGRPLLGTSLFLAAARQHARLSELIRAGTAVLGWRGRAWTMGAGAYPPPPALQAGAKEREAPMFMGPGASSC</sequence>
<dbReference type="Proteomes" id="UP001219525">
    <property type="component" value="Unassembled WGS sequence"/>
</dbReference>
<protein>
    <recommendedName>
        <fullName evidence="3">F-box domain-containing protein</fullName>
    </recommendedName>
</protein>
<keyword evidence="2" id="KW-1185">Reference proteome</keyword>
<proteinExistence type="predicted"/>
<gene>
    <name evidence="1" type="ORF">GGX14DRAFT_354292</name>
</gene>
<evidence type="ECO:0000313" key="2">
    <source>
        <dbReference type="Proteomes" id="UP001219525"/>
    </source>
</evidence>
<reference evidence="1" key="1">
    <citation type="submission" date="2023-03" db="EMBL/GenBank/DDBJ databases">
        <title>Massive genome expansion in bonnet fungi (Mycena s.s.) driven by repeated elements and novel gene families across ecological guilds.</title>
        <authorList>
            <consortium name="Lawrence Berkeley National Laboratory"/>
            <person name="Harder C.B."/>
            <person name="Miyauchi S."/>
            <person name="Viragh M."/>
            <person name="Kuo A."/>
            <person name="Thoen E."/>
            <person name="Andreopoulos B."/>
            <person name="Lu D."/>
            <person name="Skrede I."/>
            <person name="Drula E."/>
            <person name="Henrissat B."/>
            <person name="Morin E."/>
            <person name="Kohler A."/>
            <person name="Barry K."/>
            <person name="LaButti K."/>
            <person name="Morin E."/>
            <person name="Salamov A."/>
            <person name="Lipzen A."/>
            <person name="Mereny Z."/>
            <person name="Hegedus B."/>
            <person name="Baldrian P."/>
            <person name="Stursova M."/>
            <person name="Weitz H."/>
            <person name="Taylor A."/>
            <person name="Grigoriev I.V."/>
            <person name="Nagy L.G."/>
            <person name="Martin F."/>
            <person name="Kauserud H."/>
        </authorList>
    </citation>
    <scope>NUCLEOTIDE SEQUENCE</scope>
    <source>
        <strain evidence="1">9144</strain>
    </source>
</reference>
<accession>A0AAD6VUL2</accession>
<evidence type="ECO:0008006" key="3">
    <source>
        <dbReference type="Google" id="ProtNLM"/>
    </source>
</evidence>